<reference evidence="3" key="1">
    <citation type="submission" date="2016-06" db="UniProtKB">
        <authorList>
            <consortium name="WormBaseParasite"/>
        </authorList>
    </citation>
    <scope>IDENTIFICATION</scope>
</reference>
<dbReference type="AlphaFoldDB" id="A0A183JNA2"/>
<keyword evidence="2" id="KW-1185">Reference proteome</keyword>
<name>A0A183JNA2_9TREM</name>
<sequence length="192" mass="22171">MKETLHKGNSYASVPSYLHISNDIDASSLSSCSTEKCANFMLNGCSLHTLLSKSYNNLLQITKRFQSSLINFNKTNLTVLNNINLDNELKIDQNIFDDETQLSILNPLHSPLVIYLDRILNYFNTTSDKNDLTVEQNELTFIEHNLTNMWKYFNEIILNMKMNSKQFNLADDFMKLVDNVSLLTFIFNYCIS</sequence>
<accession>A0A183JNA2</accession>
<dbReference type="Proteomes" id="UP000279833">
    <property type="component" value="Unassembled WGS sequence"/>
</dbReference>
<organism evidence="3">
    <name type="scientific">Schistosoma curassoni</name>
    <dbReference type="NCBI Taxonomy" id="6186"/>
    <lineage>
        <taxon>Eukaryota</taxon>
        <taxon>Metazoa</taxon>
        <taxon>Spiralia</taxon>
        <taxon>Lophotrochozoa</taxon>
        <taxon>Platyhelminthes</taxon>
        <taxon>Trematoda</taxon>
        <taxon>Digenea</taxon>
        <taxon>Strigeidida</taxon>
        <taxon>Schistosomatoidea</taxon>
        <taxon>Schistosomatidae</taxon>
        <taxon>Schistosoma</taxon>
    </lineage>
</organism>
<reference evidence="1 2" key="2">
    <citation type="submission" date="2018-11" db="EMBL/GenBank/DDBJ databases">
        <authorList>
            <consortium name="Pathogen Informatics"/>
        </authorList>
    </citation>
    <scope>NUCLEOTIDE SEQUENCE [LARGE SCALE GENOMIC DNA]</scope>
    <source>
        <strain evidence="1">Dakar</strain>
        <strain evidence="2">Dakar, Senegal</strain>
    </source>
</reference>
<evidence type="ECO:0000313" key="2">
    <source>
        <dbReference type="Proteomes" id="UP000279833"/>
    </source>
</evidence>
<proteinExistence type="predicted"/>
<evidence type="ECO:0000313" key="1">
    <source>
        <dbReference type="EMBL" id="VDO87185.1"/>
    </source>
</evidence>
<protein>
    <submittedName>
        <fullName evidence="1 3">Uncharacterized protein</fullName>
    </submittedName>
</protein>
<evidence type="ECO:0000313" key="3">
    <source>
        <dbReference type="WBParaSite" id="SCUD_0000418801-mRNA-1"/>
    </source>
</evidence>
<dbReference type="WBParaSite" id="SCUD_0000418801-mRNA-1">
    <property type="protein sequence ID" value="SCUD_0000418801-mRNA-1"/>
    <property type="gene ID" value="SCUD_0000418801"/>
</dbReference>
<dbReference type="EMBL" id="UZAK01005303">
    <property type="protein sequence ID" value="VDO87185.1"/>
    <property type="molecule type" value="Genomic_DNA"/>
</dbReference>
<gene>
    <name evidence="1" type="ORF">SCUD_LOCUS4188</name>
</gene>